<sequence length="70" mass="7561">MNPLTDPAIVYLRALLGHRLHRLRADSDRSRGASAIEWAIITGILALIAIGIGVTIKNKVDEAASNIKTK</sequence>
<evidence type="ECO:0000256" key="1">
    <source>
        <dbReference type="SAM" id="Phobius"/>
    </source>
</evidence>
<keyword evidence="3" id="KW-1185">Reference proteome</keyword>
<comment type="caution">
    <text evidence="2">The sequence shown here is derived from an EMBL/GenBank/DDBJ whole genome shotgun (WGS) entry which is preliminary data.</text>
</comment>
<keyword evidence="1" id="KW-0812">Transmembrane</keyword>
<keyword evidence="1" id="KW-1133">Transmembrane helix</keyword>
<keyword evidence="1" id="KW-0472">Membrane</keyword>
<reference evidence="2 3" key="1">
    <citation type="submission" date="2020-06" db="EMBL/GenBank/DDBJ databases">
        <title>Actinomadura xiongansis sp. nov., isolated from soil of Baiyangdian.</title>
        <authorList>
            <person name="Zhang X."/>
        </authorList>
    </citation>
    <scope>NUCLEOTIDE SEQUENCE [LARGE SCALE GENOMIC DNA]</scope>
    <source>
        <strain evidence="2 3">HBUM206468</strain>
    </source>
</reference>
<evidence type="ECO:0008006" key="4">
    <source>
        <dbReference type="Google" id="ProtNLM"/>
    </source>
</evidence>
<dbReference type="EMBL" id="JABVEC010000002">
    <property type="protein sequence ID" value="MBC6464705.1"/>
    <property type="molecule type" value="Genomic_DNA"/>
</dbReference>
<evidence type="ECO:0000313" key="3">
    <source>
        <dbReference type="Proteomes" id="UP000805614"/>
    </source>
</evidence>
<evidence type="ECO:0000313" key="2">
    <source>
        <dbReference type="EMBL" id="MBC6464705.1"/>
    </source>
</evidence>
<accession>A0ABR7LIN1</accession>
<dbReference type="Proteomes" id="UP000805614">
    <property type="component" value="Unassembled WGS sequence"/>
</dbReference>
<dbReference type="RefSeq" id="WP_187241701.1">
    <property type="nucleotide sequence ID" value="NZ_BAAAOK010000008.1"/>
</dbReference>
<proteinExistence type="predicted"/>
<name>A0ABR7LIN1_9ACTN</name>
<protein>
    <recommendedName>
        <fullName evidence="4">Flp family type IVb pilin</fullName>
    </recommendedName>
</protein>
<feature type="transmembrane region" description="Helical" evidence="1">
    <location>
        <begin position="35"/>
        <end position="56"/>
    </location>
</feature>
<organism evidence="2 3">
    <name type="scientific">Actinomadura alba</name>
    <dbReference type="NCBI Taxonomy" id="406431"/>
    <lineage>
        <taxon>Bacteria</taxon>
        <taxon>Bacillati</taxon>
        <taxon>Actinomycetota</taxon>
        <taxon>Actinomycetes</taxon>
        <taxon>Streptosporangiales</taxon>
        <taxon>Thermomonosporaceae</taxon>
        <taxon>Actinomadura</taxon>
    </lineage>
</organism>
<gene>
    <name evidence="2" type="ORF">HKK74_04230</name>
</gene>